<dbReference type="Gene3D" id="3.10.450.40">
    <property type="match status" value="2"/>
</dbReference>
<feature type="compositionally biased region" description="Acidic residues" evidence="1">
    <location>
        <begin position="234"/>
        <end position="255"/>
    </location>
</feature>
<feature type="region of interest" description="Disordered" evidence="1">
    <location>
        <begin position="230"/>
        <end position="255"/>
    </location>
</feature>
<comment type="caution">
    <text evidence="4">The sequence shown here is derived from an EMBL/GenBank/DDBJ whole genome shotgun (WGS) entry which is preliminary data.</text>
</comment>
<sequence length="255" mass="28762">MTTYTKWMISLVVLMITVTVFVIWLIQDRLFETTEQLTVDEASKLVTDLYGGSVEDFEEKNDIYYMTLLRNHLTYDFQVDSKTGNILQVSSVGNKSPDALTNVKTKDEIRILLKDQQRGTVHSISYKDSGEEPQYIVELTEQETLKTLIVNAITGEILSENIKQQNANDHQTVTIISSEKAKQIALSQLNGSVEYVVYEDDSEGGYYLVEIDGENQEATFQIHAISGKVMSVSDNDDDEDDSDAEEDANDDNDDD</sequence>
<reference evidence="4" key="1">
    <citation type="submission" date="2023-07" db="EMBL/GenBank/DDBJ databases">
        <title>Ureibacillus sp. isolated from freshwater well.</title>
        <authorList>
            <person name="Kirdat K."/>
            <person name="Bhatt A."/>
            <person name="Teware R."/>
            <person name="Bhavsar Y."/>
            <person name="Yadav A."/>
        </authorList>
    </citation>
    <scope>NUCLEOTIDE SEQUENCE</scope>
    <source>
        <strain evidence="4">BA0131</strain>
    </source>
</reference>
<dbReference type="Pfam" id="PF03413">
    <property type="entry name" value="PepSY"/>
    <property type="match status" value="2"/>
</dbReference>
<gene>
    <name evidence="4" type="ORF">QYB95_15255</name>
</gene>
<evidence type="ECO:0000259" key="3">
    <source>
        <dbReference type="Pfam" id="PF03413"/>
    </source>
</evidence>
<protein>
    <submittedName>
        <fullName evidence="4">PepSY domain-containing protein</fullName>
    </submittedName>
</protein>
<dbReference type="EMBL" id="JAUHTQ010000013">
    <property type="protein sequence ID" value="MDN4494911.1"/>
    <property type="molecule type" value="Genomic_DNA"/>
</dbReference>
<evidence type="ECO:0000313" key="5">
    <source>
        <dbReference type="Proteomes" id="UP001172743"/>
    </source>
</evidence>
<dbReference type="Proteomes" id="UP001172743">
    <property type="component" value="Unassembled WGS sequence"/>
</dbReference>
<accession>A0ABT8GUA1</accession>
<dbReference type="RefSeq" id="WP_301139229.1">
    <property type="nucleotide sequence ID" value="NZ_JAUHTQ010000013.1"/>
</dbReference>
<keyword evidence="2" id="KW-0812">Transmembrane</keyword>
<keyword evidence="5" id="KW-1185">Reference proteome</keyword>
<evidence type="ECO:0000313" key="4">
    <source>
        <dbReference type="EMBL" id="MDN4494911.1"/>
    </source>
</evidence>
<evidence type="ECO:0000256" key="2">
    <source>
        <dbReference type="SAM" id="Phobius"/>
    </source>
</evidence>
<keyword evidence="2" id="KW-0472">Membrane</keyword>
<keyword evidence="2" id="KW-1133">Transmembrane helix</keyword>
<feature type="domain" description="PepSY" evidence="3">
    <location>
        <begin position="176"/>
        <end position="231"/>
    </location>
</feature>
<organism evidence="4 5">
    <name type="scientific">Ureibacillus aquaedulcis</name>
    <dbReference type="NCBI Taxonomy" id="3058421"/>
    <lineage>
        <taxon>Bacteria</taxon>
        <taxon>Bacillati</taxon>
        <taxon>Bacillota</taxon>
        <taxon>Bacilli</taxon>
        <taxon>Bacillales</taxon>
        <taxon>Caryophanaceae</taxon>
        <taxon>Ureibacillus</taxon>
    </lineage>
</organism>
<name>A0ABT8GUA1_9BACL</name>
<evidence type="ECO:0000256" key="1">
    <source>
        <dbReference type="SAM" id="MobiDB-lite"/>
    </source>
</evidence>
<dbReference type="InterPro" id="IPR025711">
    <property type="entry name" value="PepSY"/>
</dbReference>
<feature type="domain" description="PepSY" evidence="3">
    <location>
        <begin position="112"/>
        <end position="160"/>
    </location>
</feature>
<feature type="transmembrane region" description="Helical" evidence="2">
    <location>
        <begin position="7"/>
        <end position="26"/>
    </location>
</feature>
<proteinExistence type="predicted"/>